<organism evidence="2 3">
    <name type="scientific">Tardiphaga robiniae</name>
    <dbReference type="NCBI Taxonomy" id="943830"/>
    <lineage>
        <taxon>Bacteria</taxon>
        <taxon>Pseudomonadati</taxon>
        <taxon>Pseudomonadota</taxon>
        <taxon>Alphaproteobacteria</taxon>
        <taxon>Hyphomicrobiales</taxon>
        <taxon>Nitrobacteraceae</taxon>
        <taxon>Tardiphaga</taxon>
    </lineage>
</organism>
<reference evidence="2 3" key="1">
    <citation type="submission" date="2016-03" db="EMBL/GenBank/DDBJ databases">
        <title>Microsymbionts genomes from the relict species Vavilovia formosa (Stev.) Fed.</title>
        <authorList>
            <person name="Kopat V."/>
            <person name="Chirak E."/>
            <person name="Kimeklis A."/>
            <person name="Andronov E."/>
        </authorList>
    </citation>
    <scope>NUCLEOTIDE SEQUENCE [LARGE SCALE GENOMIC DNA]</scope>
    <source>
        <strain evidence="2 3">Vaf07</strain>
    </source>
</reference>
<dbReference type="RefSeq" id="WP_068730260.1">
    <property type="nucleotide sequence ID" value="NZ_LVYV01000001.1"/>
</dbReference>
<dbReference type="EMBL" id="LVYV01000001">
    <property type="protein sequence ID" value="KZD25773.1"/>
    <property type="molecule type" value="Genomic_DNA"/>
</dbReference>
<feature type="signal peptide" evidence="1">
    <location>
        <begin position="1"/>
        <end position="25"/>
    </location>
</feature>
<keyword evidence="3" id="KW-1185">Reference proteome</keyword>
<gene>
    <name evidence="2" type="ORF">A4A58_05165</name>
</gene>
<name>A0A164B529_9BRAD</name>
<feature type="chain" id="PRO_5007848901" evidence="1">
    <location>
        <begin position="26"/>
        <end position="315"/>
    </location>
</feature>
<evidence type="ECO:0000313" key="3">
    <source>
        <dbReference type="Proteomes" id="UP000076574"/>
    </source>
</evidence>
<evidence type="ECO:0000256" key="1">
    <source>
        <dbReference type="SAM" id="SignalP"/>
    </source>
</evidence>
<sequence length="315" mass="33674">MKHAAPLFALTMLTAISVAHRPAFAADPIFAPGVRVGLAPLVGLAPAKTFVGFETSDQGVKVLMTELPAAAFNEVETAFKANPAGMVAKPESIETTAGKAFYTIENAKDATGNVRRYSMIVGGGGTFSGYVAVQVPENAQKIYTDDAVRQMFSSVVVRKEVPLDEQLGLMPFKVAEMSNFKTVRTLAPGAALLLADSTDENSIETSPFMVIGSLASAPEKPDDRGRFAQQAAGAIPGLREGRITMSEPQRIDGMAGWETRIDAVSGKNNTPVSVVQWLRFGGGKVTMRIIASAPRDDWAKAFPRFRAVRDGIEPR</sequence>
<dbReference type="AlphaFoldDB" id="A0A164B529"/>
<protein>
    <submittedName>
        <fullName evidence="2">Uncharacterized protein</fullName>
    </submittedName>
</protein>
<proteinExistence type="predicted"/>
<accession>A0A164B529</accession>
<comment type="caution">
    <text evidence="2">The sequence shown here is derived from an EMBL/GenBank/DDBJ whole genome shotgun (WGS) entry which is preliminary data.</text>
</comment>
<evidence type="ECO:0000313" key="2">
    <source>
        <dbReference type="EMBL" id="KZD25773.1"/>
    </source>
</evidence>
<keyword evidence="1" id="KW-0732">Signal</keyword>
<dbReference type="Proteomes" id="UP000076574">
    <property type="component" value="Unassembled WGS sequence"/>
</dbReference>